<dbReference type="Proteomes" id="UP000637423">
    <property type="component" value="Unassembled WGS sequence"/>
</dbReference>
<dbReference type="RefSeq" id="WP_188567924.1">
    <property type="nucleotide sequence ID" value="NZ_BMED01000004.1"/>
</dbReference>
<reference evidence="3" key="2">
    <citation type="submission" date="2020-09" db="EMBL/GenBank/DDBJ databases">
        <authorList>
            <person name="Sun Q."/>
            <person name="Zhou Y."/>
        </authorList>
    </citation>
    <scope>NUCLEOTIDE SEQUENCE</scope>
    <source>
        <strain evidence="3">CGMCC 1.10998</strain>
    </source>
</reference>
<gene>
    <name evidence="3" type="ORF">GCM10011396_40560</name>
</gene>
<feature type="domain" description="Cytochrome c7-like" evidence="2">
    <location>
        <begin position="36"/>
        <end position="95"/>
    </location>
</feature>
<accession>A0A916UUM2</accession>
<feature type="chain" id="PRO_5038139070" description="Cytochrome c7-like domain-containing protein" evidence="1">
    <location>
        <begin position="25"/>
        <end position="185"/>
    </location>
</feature>
<evidence type="ECO:0000256" key="1">
    <source>
        <dbReference type="SAM" id="SignalP"/>
    </source>
</evidence>
<keyword evidence="1" id="KW-0732">Signal</keyword>
<dbReference type="InterPro" id="IPR036280">
    <property type="entry name" value="Multihaem_cyt_sf"/>
</dbReference>
<evidence type="ECO:0000259" key="2">
    <source>
        <dbReference type="Pfam" id="PF14522"/>
    </source>
</evidence>
<dbReference type="AlphaFoldDB" id="A0A916UUM2"/>
<evidence type="ECO:0000313" key="3">
    <source>
        <dbReference type="EMBL" id="GGC89252.1"/>
    </source>
</evidence>
<sequence>MLRIKILHIFSLMLISGFAAMVSAADDTADASRASFSQMTQVLRSPRCMNCHTFTEFPRQADDRHRHHQMVMRGQDNMGSATLKCFACHQTKNTADGQVPGAPNWHLAPLSMGWEGLSDRALCKVILDKNKNGNKDVPALVQHMTADPLVQWAWSPGKRSLPPLAQNEFHDAVRAWADQGAACPK</sequence>
<dbReference type="Pfam" id="PF14522">
    <property type="entry name" value="Cytochrome_C7"/>
    <property type="match status" value="1"/>
</dbReference>
<proteinExistence type="predicted"/>
<dbReference type="SUPFAM" id="SSF48695">
    <property type="entry name" value="Multiheme cytochromes"/>
    <property type="match status" value="1"/>
</dbReference>
<dbReference type="InterPro" id="IPR029467">
    <property type="entry name" value="Cyt_c7-like"/>
</dbReference>
<reference evidence="3" key="1">
    <citation type="journal article" date="2014" name="Int. J. Syst. Evol. Microbiol.">
        <title>Complete genome sequence of Corynebacterium casei LMG S-19264T (=DSM 44701T), isolated from a smear-ripened cheese.</title>
        <authorList>
            <consortium name="US DOE Joint Genome Institute (JGI-PGF)"/>
            <person name="Walter F."/>
            <person name="Albersmeier A."/>
            <person name="Kalinowski J."/>
            <person name="Ruckert C."/>
        </authorList>
    </citation>
    <scope>NUCLEOTIDE SEQUENCE</scope>
    <source>
        <strain evidence="3">CGMCC 1.10998</strain>
    </source>
</reference>
<organism evidence="3 4">
    <name type="scientific">Undibacterium terreum</name>
    <dbReference type="NCBI Taxonomy" id="1224302"/>
    <lineage>
        <taxon>Bacteria</taxon>
        <taxon>Pseudomonadati</taxon>
        <taxon>Pseudomonadota</taxon>
        <taxon>Betaproteobacteria</taxon>
        <taxon>Burkholderiales</taxon>
        <taxon>Oxalobacteraceae</taxon>
        <taxon>Undibacterium</taxon>
    </lineage>
</organism>
<protein>
    <recommendedName>
        <fullName evidence="2">Cytochrome c7-like domain-containing protein</fullName>
    </recommendedName>
</protein>
<name>A0A916UUM2_9BURK</name>
<comment type="caution">
    <text evidence="3">The sequence shown here is derived from an EMBL/GenBank/DDBJ whole genome shotgun (WGS) entry which is preliminary data.</text>
</comment>
<feature type="signal peptide" evidence="1">
    <location>
        <begin position="1"/>
        <end position="24"/>
    </location>
</feature>
<dbReference type="EMBL" id="BMED01000004">
    <property type="protein sequence ID" value="GGC89252.1"/>
    <property type="molecule type" value="Genomic_DNA"/>
</dbReference>
<evidence type="ECO:0000313" key="4">
    <source>
        <dbReference type="Proteomes" id="UP000637423"/>
    </source>
</evidence>
<keyword evidence="4" id="KW-1185">Reference proteome</keyword>